<dbReference type="RefSeq" id="WP_114278556.1">
    <property type="nucleotide sequence ID" value="NZ_QPJY01000002.1"/>
</dbReference>
<protein>
    <submittedName>
        <fullName evidence="3">Tape measure domain-containing protein</fullName>
    </submittedName>
</protein>
<dbReference type="EMBL" id="QPJY01000002">
    <property type="protein sequence ID" value="RCX31701.1"/>
    <property type="molecule type" value="Genomic_DNA"/>
</dbReference>
<accession>A0A369CDR6</accession>
<reference evidence="3 4" key="1">
    <citation type="submission" date="2018-07" db="EMBL/GenBank/DDBJ databases">
        <title>Genomic Encyclopedia of Type Strains, Phase IV (KMG-IV): sequencing the most valuable type-strain genomes for metagenomic binning, comparative biology and taxonomic classification.</title>
        <authorList>
            <person name="Goeker M."/>
        </authorList>
    </citation>
    <scope>NUCLEOTIDE SEQUENCE [LARGE SCALE GENOMIC DNA]</scope>
    <source>
        <strain evidence="3 4">DSM 26407</strain>
    </source>
</reference>
<comment type="caution">
    <text evidence="3">The sequence shown here is derived from an EMBL/GenBank/DDBJ whole genome shotgun (WGS) entry which is preliminary data.</text>
</comment>
<dbReference type="NCBIfam" id="TIGR02675">
    <property type="entry name" value="tape_meas_nterm"/>
    <property type="match status" value="1"/>
</dbReference>
<dbReference type="PANTHER" id="PTHR38812:SF2">
    <property type="entry name" value="MU-LIKE PROPHAGE FLUMU PROTEIN GP42"/>
    <property type="match status" value="1"/>
</dbReference>
<name>A0A369CDR6_9GAMM</name>
<dbReference type="InterPro" id="IPR013491">
    <property type="entry name" value="Tape_meas_N"/>
</dbReference>
<evidence type="ECO:0000259" key="2">
    <source>
        <dbReference type="Pfam" id="PF20155"/>
    </source>
</evidence>
<evidence type="ECO:0000256" key="1">
    <source>
        <dbReference type="SAM" id="Coils"/>
    </source>
</evidence>
<keyword evidence="4" id="KW-1185">Reference proteome</keyword>
<organism evidence="3 4">
    <name type="scientific">Thioalbus denitrificans</name>
    <dbReference type="NCBI Taxonomy" id="547122"/>
    <lineage>
        <taxon>Bacteria</taxon>
        <taxon>Pseudomonadati</taxon>
        <taxon>Pseudomonadota</taxon>
        <taxon>Gammaproteobacteria</taxon>
        <taxon>Chromatiales</taxon>
        <taxon>Ectothiorhodospiraceae</taxon>
        <taxon>Thioalbus</taxon>
    </lineage>
</organism>
<dbReference type="Pfam" id="PF20155">
    <property type="entry name" value="TMP_3"/>
    <property type="match status" value="1"/>
</dbReference>
<dbReference type="PANTHER" id="PTHR38812">
    <property type="entry name" value="MU-LIKE PROPHAGE FLUMU PROTEIN GP42"/>
    <property type="match status" value="1"/>
</dbReference>
<proteinExistence type="predicted"/>
<evidence type="ECO:0000313" key="4">
    <source>
        <dbReference type="Proteomes" id="UP000252707"/>
    </source>
</evidence>
<feature type="domain" description="Tape measure protein N-terminal" evidence="2">
    <location>
        <begin position="83"/>
        <end position="266"/>
    </location>
</feature>
<gene>
    <name evidence="3" type="ORF">DFQ59_10248</name>
</gene>
<dbReference type="Proteomes" id="UP000252707">
    <property type="component" value="Unassembled WGS sequence"/>
</dbReference>
<dbReference type="InterPro" id="IPR053058">
    <property type="entry name" value="Mulikevirus_tape_measure"/>
</dbReference>
<evidence type="ECO:0000313" key="3">
    <source>
        <dbReference type="EMBL" id="RCX31701.1"/>
    </source>
</evidence>
<dbReference type="AlphaFoldDB" id="A0A369CDR6"/>
<keyword evidence="1" id="KW-0175">Coiled coil</keyword>
<sequence length="841" mass="89842">MADQTIDIVVKLSAEQFRQGLRTMQSQVGGAAKAISAAGSTQGAGFTRHLNAADGAVRSLTKSVLRLGAAYLSLRTALSSVTGILRVGGEFERLRTQLDGLMGSAAGGERAFAWVREFTANTPFQLQGVTEAFVKLKAFGLDPMDGTMQALTDQAARVGGGQENLEGVIIAVGQAWAKQKLQGEEILQLVERGVPVWDLLSKATGRTTQELQKLSEGGDLGRDAIRLLIDEMGKATAGSAQAQMQTWNGLVSNMKDTWSAFLNTVAQSGALDYFKGQLRELLAATQEMARTGQLKAWAEEIGHYIIGAAEAIKAAAGALIGLKDELIAVAKLWAGYKAIGVAVEFGAWAKGAAAAAVGVGKLSAAVGVLNGLLKASVFVFAAEQLIRLGLTIKDYYSTLDGIEARKQKYLRAQEEIAASHAEHANLVRASNAELEKMTADELRDYAKRVAAARDYYRAKRDMQSRQEYDPSDPAKAPSQLAVSYAKQERLYREHLNNLQGLLRERTGMEADFSTKLSDARKAETAAIKSELAKQIKAYEDANSKIKSAQQQRKDIEKEFQEARDSIGKSEKAPEELTTLDFAGFITGARNALSDGDLEGAIAKAREAKDLVMQMQQGGNYSDLVLRGLIDQAAAVANEAAKAQEEQAKAEAGAAQQQIQQLLADAEYLKQIEIGFDAEGAQQSADDLRAQLQAKLQDNPLVLPVVTISNENAQYDKRAGDLLSGAPGRARGGLITGPGTETSDSILARLSRNEWVIQAKAVRHYGSDFMRRLNSLQLPRFATGGPVVPTLPRFAAGGAVGGGDTITLSLGGQSFSLSGEPGTAAGLRQAASWQARKSGKPV</sequence>
<feature type="coiled-coil region" evidence="1">
    <location>
        <begin position="625"/>
        <end position="697"/>
    </location>
</feature>
<feature type="coiled-coil region" evidence="1">
    <location>
        <begin position="528"/>
        <end position="572"/>
    </location>
</feature>
<dbReference type="OrthoDB" id="6058417at2"/>